<evidence type="ECO:0000256" key="1">
    <source>
        <dbReference type="SAM" id="MobiDB-lite"/>
    </source>
</evidence>
<protein>
    <submittedName>
        <fullName evidence="2">Uncharacterized protein</fullName>
    </submittedName>
</protein>
<sequence>MTAEHLWFQNAISGLCAELGYEAIQEDYESRADILVQSSPPVAVEIQRVSTDFNKRTLTRQNLGMNVLWLIPETAKNSRSINHALFNQPAARIRVFNKNDRTTEVKPWLPDYSGSYDLLIGATVMKIGSDGQLLVSTGNYSARQFLREVLSGERKWFGPNEKYFKFGSGWARPEDVEQVRANNRESVSSHAQIRVPNDTENVVSDSLDTDGSTLRSLETEISTPKSCPTTESGSPELLSTSQSQLPPNNPQDTSMDNPAKAGWFKRLINWFTS</sequence>
<feature type="compositionally biased region" description="Polar residues" evidence="1">
    <location>
        <begin position="182"/>
        <end position="191"/>
    </location>
</feature>
<comment type="caution">
    <text evidence="2">The sequence shown here is derived from an EMBL/GenBank/DDBJ whole genome shotgun (WGS) entry which is preliminary data.</text>
</comment>
<proteinExistence type="predicted"/>
<name>A0A4Y4DNC0_GLUUR</name>
<dbReference type="Proteomes" id="UP000316612">
    <property type="component" value="Unassembled WGS sequence"/>
</dbReference>
<dbReference type="AlphaFoldDB" id="A0A4Y4DNC0"/>
<evidence type="ECO:0000313" key="2">
    <source>
        <dbReference type="EMBL" id="GED05155.1"/>
    </source>
</evidence>
<feature type="compositionally biased region" description="Polar residues" evidence="1">
    <location>
        <begin position="198"/>
        <end position="256"/>
    </location>
</feature>
<organism evidence="2 3">
    <name type="scientific">Glutamicibacter uratoxydans</name>
    <name type="common">Arthrobacter uratoxydans</name>
    <dbReference type="NCBI Taxonomy" id="43667"/>
    <lineage>
        <taxon>Bacteria</taxon>
        <taxon>Bacillati</taxon>
        <taxon>Actinomycetota</taxon>
        <taxon>Actinomycetes</taxon>
        <taxon>Micrococcales</taxon>
        <taxon>Micrococcaceae</taxon>
        <taxon>Glutamicibacter</taxon>
    </lineage>
</organism>
<gene>
    <name evidence="2" type="ORF">AUR04nite_06870</name>
</gene>
<feature type="region of interest" description="Disordered" evidence="1">
    <location>
        <begin position="182"/>
        <end position="259"/>
    </location>
</feature>
<accession>A0A4Y4DNC0</accession>
<reference evidence="2 3" key="1">
    <citation type="submission" date="2019-06" db="EMBL/GenBank/DDBJ databases">
        <title>Whole genome shotgun sequence of Glutamicibacter uratoxydans NBRC 15515.</title>
        <authorList>
            <person name="Hosoyama A."/>
            <person name="Uohara A."/>
            <person name="Ohji S."/>
            <person name="Ichikawa N."/>
        </authorList>
    </citation>
    <scope>NUCLEOTIDE SEQUENCE [LARGE SCALE GENOMIC DNA]</scope>
    <source>
        <strain evidence="2 3">NBRC 15515</strain>
    </source>
</reference>
<dbReference type="EMBL" id="BJNY01000002">
    <property type="protein sequence ID" value="GED05155.1"/>
    <property type="molecule type" value="Genomic_DNA"/>
</dbReference>
<keyword evidence="3" id="KW-1185">Reference proteome</keyword>
<evidence type="ECO:0000313" key="3">
    <source>
        <dbReference type="Proteomes" id="UP000316612"/>
    </source>
</evidence>